<dbReference type="InterPro" id="IPR010071">
    <property type="entry name" value="AA_adenyl_dom"/>
</dbReference>
<dbReference type="SUPFAM" id="SSF56801">
    <property type="entry name" value="Acetyl-CoA synthetase-like"/>
    <property type="match status" value="1"/>
</dbReference>
<dbReference type="NCBIfam" id="TIGR01733">
    <property type="entry name" value="AA-adenyl-dom"/>
    <property type="match status" value="1"/>
</dbReference>
<evidence type="ECO:0000256" key="7">
    <source>
        <dbReference type="ARBA" id="ARBA00022679"/>
    </source>
</evidence>
<dbReference type="InterPro" id="IPR014031">
    <property type="entry name" value="Ketoacyl_synth_C"/>
</dbReference>
<dbReference type="EMBL" id="MTBP01000001">
    <property type="protein sequence ID" value="POM26387.1"/>
    <property type="molecule type" value="Genomic_DNA"/>
</dbReference>
<dbReference type="InterPro" id="IPR049900">
    <property type="entry name" value="PKS_mFAS_DH"/>
</dbReference>
<evidence type="ECO:0000256" key="1">
    <source>
        <dbReference type="ARBA" id="ARBA00001957"/>
    </source>
</evidence>
<comment type="caution">
    <text evidence="9">Lacks conserved residue(s) required for the propagation of feature annotation.</text>
</comment>
<evidence type="ECO:0000313" key="14">
    <source>
        <dbReference type="EMBL" id="POM26387.1"/>
    </source>
</evidence>
<dbReference type="Gene3D" id="3.40.50.720">
    <property type="entry name" value="NAD(P)-binding Rossmann-like Domain"/>
    <property type="match status" value="1"/>
</dbReference>
<sequence>MTDPRMFAETFKITADNPLVGGHVVYGDPFLPGVGHVELVLEVLARNGVPLAEAELRSLVILEPLVVRPDAPVTVTLEGRPAPAGGVRVEVRGRAVGSAEVLHATAVAEPGPAGPLPGRLDLPADAPTDIPMDQIYAWCRDHDLVHSGMMKPTGTVHRTPGSWVAEVRLAEDQRSGADRFLFHPALFEAGLLGAGVAAGMLYDGDDEPGAGLYLPLAFESFRATAPLGDRCYVRVPAEAVRRDDELIRMSLEFFDAQGRQVARLDRFAAKRVRAGSALRTRSTTAPRPAPAAPRPAPAAPRPAATAAQRPATAATPPAAAQRPAPAAQQPARAATRPAPAAPRPASGADGTDLVELLRDLVASRLGTSAADVSAHVGYYQLGLASADLVGVVAALEDRLSLALSPTVIFEHTTIAELAAHVEMLRGDGPAGNGVLAELRGELAALLSLPAGELDETGEFTELGLDLAGGSAFVEWLNDRYGLALTPAALAAHPTVGGLADHVAALLGGPDVRTAAHPMLGPATDRADGVVREARFDGGEGYLRDHRVRGTALLPGVVHLELARSATAAALGAGPGDTVRLEDVAWLRPAASGPDGLNLRVTVRGTGGRVEFEITGDDGAPCCLGRASLAADAGGEPASLAQAREACAGEIPVAQVYDGHARAGLAYGPAQRSLTALRTGTDAAGHPQVLAELSLPADADPLPGCVLHPAILDGALQATAGLRPSGDAEERRPALPFSVGRIDVHGPTPARAFAWTRYRPGNGPDTRQPLLDVTVFDESGRVAVDLAGLATRALPAVPAEAPAPADGDVAIVGVAGRYPQAADLDAFWENLRSGRDCVTRADRWADGEDHWGGFLDGIDLFDPVFFQISQREAEYLDPHERLFLECAHHVLEDAGYTGDLLSRTSGKVGVFTGVMYQDYQLYGAQAQERGLPVALSASAASVANRVSYFYGFTGPSMTVDTMCSSSLTALHLACEAIRSGQIGAALVGGVNLTSHPGKYLLLGQRDYLAGDGRCRSFGEGGDGYVPGEGVGAVLLKPLAQAVRDGDHIHAVIKGTAVNHGGRTTGYSVPSPAAQSQVIVAAIEDSGVDPRTVGYLEAHGTGTSLGDPIEIAGLTKAFRALDGAPEHLAVGSVKSNIGHAESAAGIAGITKVLLQLRHGQLVPSLHSATLNPRLGLDGTPLSVQQDLAPWPRPAGERSPRVAGVSSFGAGGANAHVVLAEYEQPAPPSGGPRPQLFVLSAMSEAQLAEQARRLAARLGALTEDELPGVAWTLQTGRLVLEERLAFAADSVAEARALLTRFADAPDAPGDWLRGSVYRDVATDEAELAGAVAAWSGRSDAGPLLRAWTAGATVPWETVRTSRAGGPPPRRVPLPGYPFARERCWVDLGEPAPAGADASGEVVLLRRRWVAGESLPPSGVFAARAVVVFGALAAAERETLRAALPPGTTCRFFDLADGTVGDRYTEAVTETFAVVQEMLRDGGPRPALLQVVLTGPEPDGLGWLRGLTGLLRTASLEDPRLRTQLLDCLDGASAAQVADWLTADAEPEVRYRDGRRYTAVLDELGADGPDAAPWRENGVYLVTGGAGALGRIIAADVAASVGHATVVLVGRSALTAEQAAALDALRAAGLTVEHRRADVADRAATERLLAGVRADHGPLTGIVHGAGSTDDRLIVAKSAAELERVLAPKVAGLVHLDELSRDEPLEFLVCLSSASGVFGNPGQADYAAANAFLDAYTAHRERLVAAGERSGRSVSIGWPLWADGGMGTDAAVADRLRAMGVVPLDTRRGLAALHRIMSDADATAEGGTIVYSGTRETLSRLTAPAAPAPAAPVPAVTAPAASAPPVSASADLGALEERTIAHLRRVLAGVLKIAPERIHPDAPLERYGMDSVLAVETVTSLEEVFGPLARTLLFEWPTLRDLAGYLVADHAPALRALVGEPAPAPAAPAVVRAEAAPAVAEAAPARSSRSVRGSGDVAVIGMAGRYPQAADPDALWDVLRDGRDCVTGPPAGRWDGLGGAGSLGGFLDGIDRFDAALFGVAPREAEVMDPQQRLFLETVWELLESCGVTQDVLQRKYERRVGVYVGAAYQLYRADAADPALAALTSTASYNLIANRVSHFFGLEGPSLAVDSMCTSSTVAIHLACADLARGESELAVAGGVNLAAHPDKFRGLAEMRLLGTHAGSRSFRAGDGYLPAEAVGAVLLKPLDAALRDGDTIHAVIKGTASAHSGRGNGFLAPSRKAQETVMRRALENAGVAPETIGYVESSANGTAMSDEIELSALREVFADAGEPVAVGSVKSNLGHPEAASGVAQLTKVALQFRHRELPPLAQVGAPNPDLGLDGGPLVLCERLTPWAERSGTARRALINSVAAGGSHVSLVVEAPPEIAREAEPDTRPQLVVLSAPDTDRLREAARRLDDYLAEHTVDLVDVAATLHRGREAMAARLAVVAGSVAELRSGLARYLAGDEQVAAFAGPVTRTGDAADDTAAPLLAMLDGVRGEAFLAALAADRDLDRLAELWVRGVPVPWDVLHTPGRRLLPLPGTVFRRGGYWLDRAPAPAPAPVVETVEAVEPGGTRDVVLAAVADVLGYRPDEIGAADDFLALGGHSLLAHRLSVRLRDRGVHCDPVDILRARSIAAIADAAAPEAPPVAESAAPLMSLTEEERATVAAAVPGGAANVQDAYPLAPMQEGMYLLYAKDGHDPYVSSGLFAFADRAALDRFVAALRAVTARHDALRTVILSAGLDRPLQAVLRDVEVPVEEIELTPGRPATDQLEELLAEAPPIRLDRAPLIRLRAGRHPDTGTWHAAMSLHHVIHDASSLGLLFGEIVAHAEGRAETLPEPPHYRDFVAHTLRQRADLDPATFFTGMLGDVDEPTVVFGLRDVHGDGRQVLDVRRPLPEALGRRVRAVAAELRTSPAVLFHAGWALVVAACANRDDVVFGTVMSGRMRGPAGVERMIGTFINTLPIRFDLAGLSARDLVTRAEEQMHGLVRHEQVPLGEAKSHSALTGPEAPLFNVIFNYRQLPDDERVDRLLARVGVTPLSEAIQRNNFPVTVSVDDHGDAFEIDAQIHRAQSADAVIDCLETAMASLLDALADESADLPALGLSVTSETMLHRELVEHGWTAVASDAGDADRPLHRWFEDVARERGGAVAVRCDGRELSYTELNSRANRLARRLRERGVGRGSLVALCLPRGEWLVVGALAVVKAGGAYVPVDPSAPAERTGHVLRDSAPKVVLVAGGVPDGLTVGDGTAVVDVENRAEWADLPDGDLEPPAESSAADLAYVIYTSGSTGLPKGVMIEHRHVTRFFLAAQEWFGYRRGDVWTLFHSFAFDFTVWEMWGALLHGGLLVVVTRDVARSPRAFYELLCDEGVTVLGQTPTGFGQLIEAQDESGRSHRVRTVVLGGEPLDATALRPWFERPMNADTTLVNMWGTTETTVVTNYREVEESETRLTTRPIGTPMPGLGVYVLDRNGRPMPTGGVGELVIAGGAVGRGYLNRPELTAERFLPDPFRDGPDARMYRTGDLGRRLPDGSLEFLGRNDDQVKIRGYRIELGEISARLNDHPAVEDSRVVVRGDGDDRRLVAYVVPSARTARPVRELRRLAATDPAALADLRELPNGLPVFGRDGTGTRSQRVFDDASPLRHGITLAEDARVVDLGAGSGLGALFAGLHCPDGRVYAYEPEPAARDALRRNAALYGLAVEILESADPAEAGTDRIDLLLLDAERVGYDVLRSAVASAEPVVDRLVVGLRDVGGRHDDVMALLKEHGFDAVSEPDDDVPDRYDVYARRTGSAAPPPRPTALPRWTDEQVLLVELDSVLRVALPPYMVPSGYAVLHELPLTGNGKLDQRALPEPEAMRRPDGPETPPGTDAEHVIAAIWSELLHLDPGLLSTESDFFALGGNSLLVTRVINMVKQRTGAELRVQTVFDAHRLAELAAVVESCTSGDGPDAALDLDEISRSISLIESLTDAELGDLDLDTAFLDSDSQAERR</sequence>
<dbReference type="InterPro" id="IPR023213">
    <property type="entry name" value="CAT-like_dom_sf"/>
</dbReference>
<feature type="domain" description="PKS/mFAS DH" evidence="13">
    <location>
        <begin position="1"/>
        <end position="278"/>
    </location>
</feature>
<dbReference type="InterPro" id="IPR050091">
    <property type="entry name" value="PKS_NRPS_Biosynth_Enz"/>
</dbReference>
<dbReference type="SMART" id="SM00823">
    <property type="entry name" value="PKS_PP"/>
    <property type="match status" value="5"/>
</dbReference>
<keyword evidence="4" id="KW-0596">Phosphopantetheine</keyword>
<feature type="domain" description="Ketosynthase family 3 (KS3)" evidence="12">
    <location>
        <begin position="805"/>
        <end position="1218"/>
    </location>
</feature>
<name>A0A2P4UMW1_9ACTN</name>
<dbReference type="Gene3D" id="3.30.559.10">
    <property type="entry name" value="Chloramphenicol acetyltransferase-like domain"/>
    <property type="match status" value="1"/>
</dbReference>
<dbReference type="PROSITE" id="PS52004">
    <property type="entry name" value="KS3_2"/>
    <property type="match status" value="2"/>
</dbReference>
<gene>
    <name evidence="14" type="primary">pksM</name>
    <name evidence="14" type="ORF">BTM25_07860</name>
</gene>
<dbReference type="InterPro" id="IPR016039">
    <property type="entry name" value="Thiolase-like"/>
</dbReference>
<dbReference type="InterPro" id="IPR049551">
    <property type="entry name" value="PKS_DH_C"/>
</dbReference>
<dbReference type="InterPro" id="IPR009081">
    <property type="entry name" value="PP-bd_ACP"/>
</dbReference>
<feature type="domain" description="Carrier" evidence="11">
    <location>
        <begin position="429"/>
        <end position="506"/>
    </location>
</feature>
<feature type="region of interest" description="N-terminal hotdog fold" evidence="9">
    <location>
        <begin position="516"/>
        <end position="633"/>
    </location>
</feature>
<dbReference type="FunFam" id="3.40.50.980:FF:000001">
    <property type="entry name" value="Non-ribosomal peptide synthetase"/>
    <property type="match status" value="1"/>
</dbReference>
<dbReference type="Pfam" id="PF00501">
    <property type="entry name" value="AMP-binding"/>
    <property type="match status" value="1"/>
</dbReference>
<dbReference type="RefSeq" id="WP_103561365.1">
    <property type="nucleotide sequence ID" value="NZ_MTBP01000001.1"/>
</dbReference>
<dbReference type="InterPro" id="IPR029063">
    <property type="entry name" value="SAM-dependent_MTases_sf"/>
</dbReference>
<dbReference type="InterPro" id="IPR013968">
    <property type="entry name" value="PKS_KR"/>
</dbReference>
<comment type="pathway">
    <text evidence="3">Antibiotic biosynthesis.</text>
</comment>
<dbReference type="InterPro" id="IPR020807">
    <property type="entry name" value="PKS_DH"/>
</dbReference>
<dbReference type="InterPro" id="IPR054514">
    <property type="entry name" value="RhiE-like_linker"/>
</dbReference>
<dbReference type="InterPro" id="IPR014030">
    <property type="entry name" value="Ketoacyl_synth_N"/>
</dbReference>
<dbReference type="PROSITE" id="PS00012">
    <property type="entry name" value="PHOSPHOPANTETHEINE"/>
    <property type="match status" value="2"/>
</dbReference>
<evidence type="ECO:0000259" key="12">
    <source>
        <dbReference type="PROSITE" id="PS52004"/>
    </source>
</evidence>
<dbReference type="PANTHER" id="PTHR43775">
    <property type="entry name" value="FATTY ACID SYNTHASE"/>
    <property type="match status" value="1"/>
</dbReference>
<feature type="domain" description="Carrier" evidence="11">
    <location>
        <begin position="1850"/>
        <end position="1926"/>
    </location>
</feature>
<feature type="compositionally biased region" description="Low complexity" evidence="10">
    <location>
        <begin position="301"/>
        <end position="338"/>
    </location>
</feature>
<dbReference type="SMART" id="SM00825">
    <property type="entry name" value="PKS_KS"/>
    <property type="match status" value="2"/>
</dbReference>
<feature type="domain" description="Carrier" evidence="11">
    <location>
        <begin position="348"/>
        <end position="425"/>
    </location>
</feature>
<keyword evidence="8" id="KW-0677">Repeat</keyword>
<dbReference type="SMART" id="SM00826">
    <property type="entry name" value="PKS_DH"/>
    <property type="match status" value="2"/>
</dbReference>
<feature type="region of interest" description="Disordered" evidence="10">
    <location>
        <begin position="3840"/>
        <end position="3867"/>
    </location>
</feature>
<dbReference type="InterPro" id="IPR000873">
    <property type="entry name" value="AMP-dep_synth/lig_dom"/>
</dbReference>
<evidence type="ECO:0000256" key="3">
    <source>
        <dbReference type="ARBA" id="ARBA00004792"/>
    </source>
</evidence>
<dbReference type="PROSITE" id="PS00455">
    <property type="entry name" value="AMP_BINDING"/>
    <property type="match status" value="1"/>
</dbReference>
<feature type="domain" description="Carrier" evidence="11">
    <location>
        <begin position="2571"/>
        <end position="2644"/>
    </location>
</feature>
<keyword evidence="6" id="KW-0597">Phosphoprotein</keyword>
<dbReference type="CDD" id="cd00833">
    <property type="entry name" value="PKS"/>
    <property type="match status" value="2"/>
</dbReference>
<dbReference type="GO" id="GO:0005886">
    <property type="term" value="C:plasma membrane"/>
    <property type="evidence" value="ECO:0007669"/>
    <property type="project" value="TreeGrafter"/>
</dbReference>
<feature type="active site" description="Proton acceptor; for dehydratase activity" evidence="9">
    <location>
        <position position="545"/>
    </location>
</feature>
<dbReference type="InterPro" id="IPR042104">
    <property type="entry name" value="PKS_dehydratase_sf"/>
</dbReference>
<dbReference type="SUPFAM" id="SSF52777">
    <property type="entry name" value="CoA-dependent acyltransferases"/>
    <property type="match status" value="2"/>
</dbReference>
<dbReference type="SUPFAM" id="SSF47336">
    <property type="entry name" value="ACP-like"/>
    <property type="match status" value="5"/>
</dbReference>
<dbReference type="Pfam" id="PF14765">
    <property type="entry name" value="PS-DH"/>
    <property type="match status" value="2"/>
</dbReference>
<dbReference type="InterPro" id="IPR029058">
    <property type="entry name" value="AB_hydrolase_fold"/>
</dbReference>
<dbReference type="Pfam" id="PF21089">
    <property type="entry name" value="PKS_DH_N"/>
    <property type="match status" value="2"/>
</dbReference>
<dbReference type="GO" id="GO:0005737">
    <property type="term" value="C:cytoplasm"/>
    <property type="evidence" value="ECO:0007669"/>
    <property type="project" value="UniProtKB-SubCell"/>
</dbReference>
<dbReference type="GO" id="GO:0004312">
    <property type="term" value="F:fatty acid synthase activity"/>
    <property type="evidence" value="ECO:0007669"/>
    <property type="project" value="TreeGrafter"/>
</dbReference>
<keyword evidence="7" id="KW-0808">Transferase</keyword>
<dbReference type="InterPro" id="IPR057326">
    <property type="entry name" value="KR_dom"/>
</dbReference>
<dbReference type="PANTHER" id="PTHR43775:SF37">
    <property type="entry name" value="SI:DKEY-61P9.11"/>
    <property type="match status" value="1"/>
</dbReference>
<feature type="region of interest" description="N-terminal hotdog fold" evidence="9">
    <location>
        <begin position="1"/>
        <end position="115"/>
    </location>
</feature>
<evidence type="ECO:0000259" key="11">
    <source>
        <dbReference type="PROSITE" id="PS50075"/>
    </source>
</evidence>
<dbReference type="InterPro" id="IPR049552">
    <property type="entry name" value="PKS_DH_N"/>
</dbReference>
<evidence type="ECO:0000256" key="8">
    <source>
        <dbReference type="ARBA" id="ARBA00022737"/>
    </source>
</evidence>
<dbReference type="Pfam" id="PF00109">
    <property type="entry name" value="ketoacyl-synt"/>
    <property type="match status" value="2"/>
</dbReference>
<dbReference type="Pfam" id="PF00668">
    <property type="entry name" value="Condensation"/>
    <property type="match status" value="1"/>
</dbReference>
<evidence type="ECO:0000256" key="9">
    <source>
        <dbReference type="PROSITE-ProRule" id="PRU01363"/>
    </source>
</evidence>
<dbReference type="CDD" id="cd19544">
    <property type="entry name" value="E-C_NRPS"/>
    <property type="match status" value="1"/>
</dbReference>
<organism evidence="14 15">
    <name type="scientific">Actinomadura rubteroloni</name>
    <dbReference type="NCBI Taxonomy" id="1926885"/>
    <lineage>
        <taxon>Bacteria</taxon>
        <taxon>Bacillati</taxon>
        <taxon>Actinomycetota</taxon>
        <taxon>Actinomycetes</taxon>
        <taxon>Streptosporangiales</taxon>
        <taxon>Thermomonosporaceae</taxon>
        <taxon>Actinomadura</taxon>
    </lineage>
</organism>
<protein>
    <submittedName>
        <fullName evidence="14">Polyketide synthase PksM</fullName>
    </submittedName>
</protein>
<comment type="cofactor">
    <cofactor evidence="1">
        <name>pantetheine 4'-phosphate</name>
        <dbReference type="ChEBI" id="CHEBI:47942"/>
    </cofactor>
</comment>
<dbReference type="FunFam" id="3.40.50.12780:FF:000012">
    <property type="entry name" value="Non-ribosomal peptide synthetase"/>
    <property type="match status" value="1"/>
</dbReference>
<feature type="region of interest" description="C-terminal hotdog fold" evidence="9">
    <location>
        <begin position="127"/>
        <end position="278"/>
    </location>
</feature>
<evidence type="ECO:0000256" key="10">
    <source>
        <dbReference type="SAM" id="MobiDB-lite"/>
    </source>
</evidence>
<dbReference type="InterPro" id="IPR020841">
    <property type="entry name" value="PKS_Beta-ketoAc_synthase_dom"/>
</dbReference>
<dbReference type="InterPro" id="IPR036291">
    <property type="entry name" value="NAD(P)-bd_dom_sf"/>
</dbReference>
<dbReference type="InterPro" id="IPR001242">
    <property type="entry name" value="Condensation_dom"/>
</dbReference>
<feature type="compositionally biased region" description="Basic and acidic residues" evidence="10">
    <location>
        <begin position="3843"/>
        <end position="3859"/>
    </location>
</feature>
<feature type="region of interest" description="Disordered" evidence="10">
    <location>
        <begin position="275"/>
        <end position="349"/>
    </location>
</feature>
<feature type="domain" description="Carrier" evidence="11">
    <location>
        <begin position="3863"/>
        <end position="3940"/>
    </location>
</feature>
<dbReference type="Pfam" id="PF22336">
    <property type="entry name" value="RhiE-like_linker"/>
    <property type="match status" value="2"/>
</dbReference>
<feature type="domain" description="Ketosynthase family 3 (KS3)" evidence="12">
    <location>
        <begin position="1970"/>
        <end position="2380"/>
    </location>
</feature>
<feature type="domain" description="PKS/mFAS DH" evidence="13">
    <location>
        <begin position="516"/>
        <end position="799"/>
    </location>
</feature>
<dbReference type="Pfam" id="PF02801">
    <property type="entry name" value="Ketoacyl-synt_C"/>
    <property type="match status" value="2"/>
</dbReference>
<comment type="subcellular location">
    <subcellularLocation>
        <location evidence="2">Cytoplasm</location>
    </subcellularLocation>
</comment>
<dbReference type="InterPro" id="IPR006162">
    <property type="entry name" value="Ppantetheine_attach_site"/>
</dbReference>
<dbReference type="Pfam" id="PF00550">
    <property type="entry name" value="PP-binding"/>
    <property type="match status" value="5"/>
</dbReference>
<dbReference type="Pfam" id="PF08659">
    <property type="entry name" value="KR"/>
    <property type="match status" value="1"/>
</dbReference>
<feature type="active site" description="Proton donor; for dehydratase activity" evidence="9">
    <location>
        <position position="712"/>
    </location>
</feature>
<dbReference type="Gene3D" id="1.10.1200.10">
    <property type="entry name" value="ACP-like"/>
    <property type="match status" value="4"/>
</dbReference>
<dbReference type="Gene3D" id="3.30.559.30">
    <property type="entry name" value="Nonribosomal peptide synthetase, condensation domain"/>
    <property type="match status" value="1"/>
</dbReference>
<evidence type="ECO:0000313" key="15">
    <source>
        <dbReference type="Proteomes" id="UP000242367"/>
    </source>
</evidence>
<accession>A0A2P4UMW1</accession>
<feature type="compositionally biased region" description="Pro residues" evidence="10">
    <location>
        <begin position="287"/>
        <end position="300"/>
    </location>
</feature>
<dbReference type="InterPro" id="IPR042099">
    <property type="entry name" value="ANL_N_sf"/>
</dbReference>
<keyword evidence="5" id="KW-0963">Cytoplasm</keyword>
<dbReference type="SMART" id="SM00822">
    <property type="entry name" value="PKS_KR"/>
    <property type="match status" value="1"/>
</dbReference>
<dbReference type="GO" id="GO:0006633">
    <property type="term" value="P:fatty acid biosynthetic process"/>
    <property type="evidence" value="ECO:0007669"/>
    <property type="project" value="TreeGrafter"/>
</dbReference>
<dbReference type="Gene3D" id="3.40.50.1820">
    <property type="entry name" value="alpha/beta hydrolase"/>
    <property type="match status" value="1"/>
</dbReference>
<feature type="region of interest" description="C-terminal hotdog fold" evidence="9">
    <location>
        <begin position="647"/>
        <end position="799"/>
    </location>
</feature>
<evidence type="ECO:0000256" key="5">
    <source>
        <dbReference type="ARBA" id="ARBA00022490"/>
    </source>
</evidence>
<keyword evidence="15" id="KW-1185">Reference proteome</keyword>
<dbReference type="InterPro" id="IPR036736">
    <property type="entry name" value="ACP-like_sf"/>
</dbReference>
<reference evidence="14 15" key="1">
    <citation type="journal article" date="2017" name="Chemistry">
        <title>Isolation, Biosynthesis and Chemical Modifications of Rubterolones A-F: Rare Tropolone Alkaloids from Actinomadura sp. 5-2.</title>
        <authorList>
            <person name="Guo H."/>
            <person name="Benndorf R."/>
            <person name="Leichnitz D."/>
            <person name="Klassen J.L."/>
            <person name="Vollmers J."/>
            <person name="Gorls H."/>
            <person name="Steinacker M."/>
            <person name="Weigel C."/>
            <person name="Dahse H.M."/>
            <person name="Kaster A.K."/>
            <person name="de Beer Z.W."/>
            <person name="Poulsen M."/>
            <person name="Beemelmanns C."/>
        </authorList>
    </citation>
    <scope>NUCLEOTIDE SEQUENCE [LARGE SCALE GENOMIC DNA]</scope>
    <source>
        <strain evidence="14 15">5-2</strain>
    </source>
</reference>
<dbReference type="SMART" id="SM01294">
    <property type="entry name" value="PKS_PP_betabranch"/>
    <property type="match status" value="3"/>
</dbReference>
<evidence type="ECO:0000256" key="2">
    <source>
        <dbReference type="ARBA" id="ARBA00004496"/>
    </source>
</evidence>
<dbReference type="Gene3D" id="3.10.129.110">
    <property type="entry name" value="Polyketide synthase dehydratase"/>
    <property type="match status" value="2"/>
</dbReference>
<evidence type="ECO:0000259" key="13">
    <source>
        <dbReference type="PROSITE" id="PS52019"/>
    </source>
</evidence>
<dbReference type="GO" id="GO:0031177">
    <property type="term" value="F:phosphopantetheine binding"/>
    <property type="evidence" value="ECO:0007669"/>
    <property type="project" value="InterPro"/>
</dbReference>
<dbReference type="SUPFAM" id="SSF53335">
    <property type="entry name" value="S-adenosyl-L-methionine-dependent methyltransferases"/>
    <property type="match status" value="1"/>
</dbReference>
<dbReference type="CDD" id="cd08953">
    <property type="entry name" value="KR_2_SDR_x"/>
    <property type="match status" value="1"/>
</dbReference>
<dbReference type="PROSITE" id="PS50075">
    <property type="entry name" value="CARRIER"/>
    <property type="match status" value="5"/>
</dbReference>
<evidence type="ECO:0000256" key="6">
    <source>
        <dbReference type="ARBA" id="ARBA00022553"/>
    </source>
</evidence>
<dbReference type="SUPFAM" id="SSF51735">
    <property type="entry name" value="NAD(P)-binding Rossmann-fold domains"/>
    <property type="match status" value="2"/>
</dbReference>
<dbReference type="Gene3D" id="3.40.50.12780">
    <property type="entry name" value="N-terminal domain of ligase-like"/>
    <property type="match status" value="1"/>
</dbReference>
<dbReference type="Gene3D" id="3.40.50.150">
    <property type="entry name" value="Vaccinia Virus protein VP39"/>
    <property type="match status" value="1"/>
</dbReference>
<dbReference type="Gene3D" id="1.10.1240.100">
    <property type="match status" value="2"/>
</dbReference>
<dbReference type="Proteomes" id="UP000242367">
    <property type="component" value="Unassembled WGS sequence"/>
</dbReference>
<evidence type="ECO:0000256" key="4">
    <source>
        <dbReference type="ARBA" id="ARBA00022450"/>
    </source>
</evidence>
<dbReference type="GO" id="GO:0071770">
    <property type="term" value="P:DIM/DIP cell wall layer assembly"/>
    <property type="evidence" value="ECO:0007669"/>
    <property type="project" value="TreeGrafter"/>
</dbReference>
<dbReference type="PROSITE" id="PS52019">
    <property type="entry name" value="PKS_MFAS_DH"/>
    <property type="match status" value="2"/>
</dbReference>
<dbReference type="Gene3D" id="3.40.47.10">
    <property type="match status" value="2"/>
</dbReference>
<dbReference type="InterPro" id="IPR045851">
    <property type="entry name" value="AMP-bd_C_sf"/>
</dbReference>
<comment type="caution">
    <text evidence="14">The sequence shown here is derived from an EMBL/GenBank/DDBJ whole genome shotgun (WGS) entry which is preliminary data.</text>
</comment>
<proteinExistence type="predicted"/>
<dbReference type="Gene3D" id="3.30.300.30">
    <property type="match status" value="2"/>
</dbReference>
<dbReference type="InterPro" id="IPR020806">
    <property type="entry name" value="PKS_PP-bd"/>
</dbReference>
<dbReference type="SUPFAM" id="SSF53901">
    <property type="entry name" value="Thiolase-like"/>
    <property type="match status" value="2"/>
</dbReference>
<dbReference type="InterPro" id="IPR020845">
    <property type="entry name" value="AMP-binding_CS"/>
</dbReference>